<dbReference type="InterPro" id="IPR036837">
    <property type="entry name" value="Cation_efflux_CTD_sf"/>
</dbReference>
<keyword evidence="4 6" id="KW-1133">Transmembrane helix</keyword>
<dbReference type="Pfam" id="PF01545">
    <property type="entry name" value="Cation_efflux"/>
    <property type="match status" value="1"/>
</dbReference>
<dbReference type="PANTHER" id="PTHR13414">
    <property type="entry name" value="HUEL-CATION TRANSPORTER"/>
    <property type="match status" value="1"/>
</dbReference>
<evidence type="ECO:0000313" key="9">
    <source>
        <dbReference type="Proteomes" id="UP001262889"/>
    </source>
</evidence>
<feature type="transmembrane region" description="Helical" evidence="6">
    <location>
        <begin position="116"/>
        <end position="137"/>
    </location>
</feature>
<dbReference type="InterPro" id="IPR040177">
    <property type="entry name" value="SLC30A9"/>
</dbReference>
<evidence type="ECO:0000256" key="2">
    <source>
        <dbReference type="ARBA" id="ARBA00022448"/>
    </source>
</evidence>
<dbReference type="NCBIfam" id="TIGR01297">
    <property type="entry name" value="CDF"/>
    <property type="match status" value="1"/>
</dbReference>
<dbReference type="PANTHER" id="PTHR13414:SF9">
    <property type="entry name" value="PROTON-COUPLED ZINC ANTIPORTER SLC30A9, MITOCHONDRIAL"/>
    <property type="match status" value="1"/>
</dbReference>
<dbReference type="Proteomes" id="UP001262889">
    <property type="component" value="Unassembled WGS sequence"/>
</dbReference>
<comment type="subcellular location">
    <subcellularLocation>
        <location evidence="1">Membrane</location>
        <topology evidence="1">Multi-pass membrane protein</topology>
    </subcellularLocation>
</comment>
<proteinExistence type="predicted"/>
<protein>
    <submittedName>
        <fullName evidence="8">Cation diffusion facilitator family transporter</fullName>
    </submittedName>
</protein>
<sequence length="313" mass="33828">MAAGGSNIAIYGAIGANLLIAISKFTAAFFTGSSAMLAEGIHSLVDTGNGLLLLLGIKRSKQKPDKMHPFGYGKEVYFWSFVVSILIFALGGGFAIYEGIHALQEPTVIEDPTWNYLVLGAAILFEGTALFLALRTFNKSRAKSGNLISSIVRSKDAATFAVIIEDTAAVAGLSIALVGVFLSQQLENPYIDGAASIVIGALLLIVATFLAKESKGLLLGESAHPEVIKEVERIMEHNINVKEWSLPQTMHFGPESILLVIEIDLIEDLELSQAEQTMESLRLEIKQKQPNITQVYIQTTDKLKNNILGENPA</sequence>
<accession>A0ABU3C648</accession>
<dbReference type="Gene3D" id="1.20.1510.10">
    <property type="entry name" value="Cation efflux protein transmembrane domain"/>
    <property type="match status" value="1"/>
</dbReference>
<dbReference type="Gene3D" id="3.30.70.1350">
    <property type="entry name" value="Cation efflux protein, cytoplasmic domain"/>
    <property type="match status" value="1"/>
</dbReference>
<evidence type="ECO:0000256" key="4">
    <source>
        <dbReference type="ARBA" id="ARBA00022989"/>
    </source>
</evidence>
<feature type="transmembrane region" description="Helical" evidence="6">
    <location>
        <begin position="158"/>
        <end position="182"/>
    </location>
</feature>
<dbReference type="EMBL" id="JAVRHQ010000002">
    <property type="protein sequence ID" value="MDT0641825.1"/>
    <property type="molecule type" value="Genomic_DNA"/>
</dbReference>
<dbReference type="InterPro" id="IPR058533">
    <property type="entry name" value="Cation_efflux_TM"/>
</dbReference>
<feature type="transmembrane region" description="Helical" evidence="6">
    <location>
        <begin position="76"/>
        <end position="96"/>
    </location>
</feature>
<organism evidence="8 9">
    <name type="scientific">Autumnicola tepida</name>
    <dbReference type="NCBI Taxonomy" id="3075595"/>
    <lineage>
        <taxon>Bacteria</taxon>
        <taxon>Pseudomonadati</taxon>
        <taxon>Bacteroidota</taxon>
        <taxon>Flavobacteriia</taxon>
        <taxon>Flavobacteriales</taxon>
        <taxon>Flavobacteriaceae</taxon>
        <taxon>Autumnicola</taxon>
    </lineage>
</organism>
<evidence type="ECO:0000256" key="3">
    <source>
        <dbReference type="ARBA" id="ARBA00022692"/>
    </source>
</evidence>
<dbReference type="InterPro" id="IPR002524">
    <property type="entry name" value="Cation_efflux"/>
</dbReference>
<evidence type="ECO:0000256" key="5">
    <source>
        <dbReference type="ARBA" id="ARBA00023136"/>
    </source>
</evidence>
<evidence type="ECO:0000256" key="6">
    <source>
        <dbReference type="SAM" id="Phobius"/>
    </source>
</evidence>
<keyword evidence="9" id="KW-1185">Reference proteome</keyword>
<reference evidence="8 9" key="1">
    <citation type="submission" date="2023-09" db="EMBL/GenBank/DDBJ databases">
        <authorList>
            <person name="Rey-Velasco X."/>
        </authorList>
    </citation>
    <scope>NUCLEOTIDE SEQUENCE [LARGE SCALE GENOMIC DNA]</scope>
    <source>
        <strain evidence="8 9">F363</strain>
    </source>
</reference>
<feature type="transmembrane region" description="Helical" evidence="6">
    <location>
        <begin position="194"/>
        <end position="211"/>
    </location>
</feature>
<feature type="domain" description="Cation efflux protein transmembrane" evidence="7">
    <location>
        <begin position="13"/>
        <end position="219"/>
    </location>
</feature>
<dbReference type="RefSeq" id="WP_311533533.1">
    <property type="nucleotide sequence ID" value="NZ_JAVRHQ010000002.1"/>
</dbReference>
<name>A0ABU3C648_9FLAO</name>
<dbReference type="InterPro" id="IPR027469">
    <property type="entry name" value="Cation_efflux_TMD_sf"/>
</dbReference>
<dbReference type="SUPFAM" id="SSF161111">
    <property type="entry name" value="Cation efflux protein transmembrane domain-like"/>
    <property type="match status" value="1"/>
</dbReference>
<keyword evidence="3 6" id="KW-0812">Transmembrane</keyword>
<gene>
    <name evidence="8" type="ORF">RM553_03170</name>
</gene>
<evidence type="ECO:0000256" key="1">
    <source>
        <dbReference type="ARBA" id="ARBA00004141"/>
    </source>
</evidence>
<feature type="transmembrane region" description="Helical" evidence="6">
    <location>
        <begin position="36"/>
        <end position="55"/>
    </location>
</feature>
<keyword evidence="2" id="KW-0813">Transport</keyword>
<evidence type="ECO:0000313" key="8">
    <source>
        <dbReference type="EMBL" id="MDT0641825.1"/>
    </source>
</evidence>
<keyword evidence="5 6" id="KW-0472">Membrane</keyword>
<feature type="transmembrane region" description="Helical" evidence="6">
    <location>
        <begin position="9"/>
        <end position="30"/>
    </location>
</feature>
<comment type="caution">
    <text evidence="8">The sequence shown here is derived from an EMBL/GenBank/DDBJ whole genome shotgun (WGS) entry which is preliminary data.</text>
</comment>
<evidence type="ECO:0000259" key="7">
    <source>
        <dbReference type="Pfam" id="PF01545"/>
    </source>
</evidence>